<dbReference type="CDD" id="cd04164">
    <property type="entry name" value="trmE"/>
    <property type="match status" value="1"/>
</dbReference>
<dbReference type="GO" id="GO:0005525">
    <property type="term" value="F:GTP binding"/>
    <property type="evidence" value="ECO:0007669"/>
    <property type="project" value="UniProtKB-UniRule"/>
</dbReference>
<keyword evidence="7 10" id="KW-0460">Magnesium</keyword>
<feature type="domain" description="TrmE-type G" evidence="12">
    <location>
        <begin position="234"/>
        <end position="392"/>
    </location>
</feature>
<feature type="binding site" evidence="10">
    <location>
        <position position="268"/>
    </location>
    <ligand>
        <name>K(+)</name>
        <dbReference type="ChEBI" id="CHEBI:29103"/>
    </ligand>
</feature>
<dbReference type="CDD" id="cd14858">
    <property type="entry name" value="TrmE_N"/>
    <property type="match status" value="1"/>
</dbReference>
<dbReference type="InterPro" id="IPR018948">
    <property type="entry name" value="GTP-bd_TrmE_N"/>
</dbReference>
<feature type="binding site" evidence="10">
    <location>
        <position position="265"/>
    </location>
    <ligand>
        <name>K(+)</name>
        <dbReference type="ChEBI" id="CHEBI:29103"/>
    </ligand>
</feature>
<dbReference type="InterPro" id="IPR031168">
    <property type="entry name" value="G_TrmE"/>
</dbReference>
<comment type="cofactor">
    <cofactor evidence="10">
        <name>K(+)</name>
        <dbReference type="ChEBI" id="CHEBI:29103"/>
    </cofactor>
    <text evidence="10">Binds 1 potassium ion per subunit.</text>
</comment>
<dbReference type="GO" id="GO:0042802">
    <property type="term" value="F:identical protein binding"/>
    <property type="evidence" value="ECO:0007669"/>
    <property type="project" value="UniProtKB-ARBA"/>
</dbReference>
<comment type="caution">
    <text evidence="10">Lacks conserved residue(s) required for the propagation of feature annotation.</text>
</comment>
<dbReference type="NCBIfam" id="TIGR00231">
    <property type="entry name" value="small_GTP"/>
    <property type="match status" value="1"/>
</dbReference>
<dbReference type="PANTHER" id="PTHR42714:SF2">
    <property type="entry name" value="TRNA MODIFICATION GTPASE GTPBP3, MITOCHONDRIAL"/>
    <property type="match status" value="1"/>
</dbReference>
<proteinExistence type="inferred from homology"/>
<dbReference type="GO" id="GO:0003924">
    <property type="term" value="F:GTPase activity"/>
    <property type="evidence" value="ECO:0007669"/>
    <property type="project" value="UniProtKB-UniRule"/>
</dbReference>
<evidence type="ECO:0000256" key="10">
    <source>
        <dbReference type="HAMAP-Rule" id="MF_00379"/>
    </source>
</evidence>
<evidence type="ECO:0000256" key="2">
    <source>
        <dbReference type="ARBA" id="ARBA00022490"/>
    </source>
</evidence>
<comment type="subunit">
    <text evidence="10">Homodimer. Heterotetramer of two MnmE and two MnmG subunits.</text>
</comment>
<dbReference type="GO" id="GO:0005829">
    <property type="term" value="C:cytosol"/>
    <property type="evidence" value="ECO:0007669"/>
    <property type="project" value="TreeGrafter"/>
</dbReference>
<feature type="binding site" evidence="10">
    <location>
        <position position="269"/>
    </location>
    <ligand>
        <name>Mg(2+)</name>
        <dbReference type="ChEBI" id="CHEBI:18420"/>
    </ligand>
</feature>
<comment type="similarity">
    <text evidence="1 10 11">Belongs to the TRAFAC class TrmE-Era-EngA-EngB-Septin-like GTPase superfamily. TrmE GTPase family.</text>
</comment>
<keyword evidence="9 10" id="KW-0342">GTP-binding</keyword>
<feature type="binding site" evidence="10">
    <location>
        <begin position="288"/>
        <end position="291"/>
    </location>
    <ligand>
        <name>GTP</name>
        <dbReference type="ChEBI" id="CHEBI:37565"/>
    </ligand>
</feature>
<dbReference type="FunFam" id="3.30.1360.120:FF:000003">
    <property type="entry name" value="tRNA modification GTPase MnmE"/>
    <property type="match status" value="1"/>
</dbReference>
<keyword evidence="5 10" id="KW-0547">Nucleotide-binding</keyword>
<evidence type="ECO:0000256" key="1">
    <source>
        <dbReference type="ARBA" id="ARBA00011043"/>
    </source>
</evidence>
<evidence type="ECO:0000313" key="13">
    <source>
        <dbReference type="EMBL" id="PRR79728.1"/>
    </source>
</evidence>
<dbReference type="InterPro" id="IPR006073">
    <property type="entry name" value="GTP-bd"/>
</dbReference>
<feature type="binding site" evidence="10">
    <location>
        <position position="248"/>
    </location>
    <ligand>
        <name>Mg(2+)</name>
        <dbReference type="ChEBI" id="CHEBI:18420"/>
    </ligand>
</feature>
<evidence type="ECO:0000256" key="5">
    <source>
        <dbReference type="ARBA" id="ARBA00022741"/>
    </source>
</evidence>
<keyword evidence="4 10" id="KW-0479">Metal-binding</keyword>
<feature type="binding site" evidence="10">
    <location>
        <begin position="244"/>
        <end position="249"/>
    </location>
    <ligand>
        <name>GTP</name>
        <dbReference type="ChEBI" id="CHEBI:37565"/>
    </ligand>
</feature>
<dbReference type="Gene3D" id="3.40.50.300">
    <property type="entry name" value="P-loop containing nucleotide triphosphate hydrolases"/>
    <property type="match status" value="1"/>
</dbReference>
<dbReference type="InterPro" id="IPR027368">
    <property type="entry name" value="MnmE_dom2"/>
</dbReference>
<dbReference type="Pfam" id="PF01926">
    <property type="entry name" value="MMR_HSR1"/>
    <property type="match status" value="1"/>
</dbReference>
<keyword evidence="6 10" id="KW-0378">Hydrolase</keyword>
<dbReference type="Gene3D" id="1.20.120.430">
    <property type="entry name" value="tRNA modification GTPase MnmE domain 2"/>
    <property type="match status" value="1"/>
</dbReference>
<accession>A0A2T0B749</accession>
<dbReference type="AlphaFoldDB" id="A0A2T0B749"/>
<dbReference type="PROSITE" id="PS51709">
    <property type="entry name" value="G_TRME"/>
    <property type="match status" value="1"/>
</dbReference>
<evidence type="ECO:0000256" key="9">
    <source>
        <dbReference type="ARBA" id="ARBA00023134"/>
    </source>
</evidence>
<evidence type="ECO:0000256" key="7">
    <source>
        <dbReference type="ARBA" id="ARBA00022842"/>
    </source>
</evidence>
<dbReference type="SUPFAM" id="SSF116878">
    <property type="entry name" value="TrmE connector domain"/>
    <property type="match status" value="1"/>
</dbReference>
<dbReference type="InterPro" id="IPR025867">
    <property type="entry name" value="MnmE_helical"/>
</dbReference>
<comment type="caution">
    <text evidence="13">The sequence shown here is derived from an EMBL/GenBank/DDBJ whole genome shotgun (WGS) entry which is preliminary data.</text>
</comment>
<feature type="binding site" evidence="10">
    <location>
        <position position="34"/>
    </location>
    <ligand>
        <name>(6S)-5-formyl-5,6,7,8-tetrahydrofolate</name>
        <dbReference type="ChEBI" id="CHEBI:57457"/>
    </ligand>
</feature>
<keyword evidence="8 10" id="KW-0630">Potassium</keyword>
<feature type="binding site" evidence="10">
    <location>
        <position position="470"/>
    </location>
    <ligand>
        <name>(6S)-5-formyl-5,6,7,8-tetrahydrofolate</name>
        <dbReference type="ChEBI" id="CHEBI:57457"/>
    </ligand>
</feature>
<dbReference type="PANTHER" id="PTHR42714">
    <property type="entry name" value="TRNA MODIFICATION GTPASE GTPBP3"/>
    <property type="match status" value="1"/>
</dbReference>
<dbReference type="NCBIfam" id="TIGR00450">
    <property type="entry name" value="mnmE_trmE_thdF"/>
    <property type="match status" value="1"/>
</dbReference>
<dbReference type="EMBL" id="PVXP01000096">
    <property type="protein sequence ID" value="PRR79728.1"/>
    <property type="molecule type" value="Genomic_DNA"/>
</dbReference>
<dbReference type="SUPFAM" id="SSF52540">
    <property type="entry name" value="P-loop containing nucleoside triphosphate hydrolases"/>
    <property type="match status" value="1"/>
</dbReference>
<keyword evidence="3 10" id="KW-0819">tRNA processing</keyword>
<dbReference type="GO" id="GO:0002098">
    <property type="term" value="P:tRNA wobble uridine modification"/>
    <property type="evidence" value="ECO:0007669"/>
    <property type="project" value="TreeGrafter"/>
</dbReference>
<comment type="subcellular location">
    <subcellularLocation>
        <location evidence="10">Cytoplasm</location>
    </subcellularLocation>
</comment>
<comment type="function">
    <text evidence="10">Exhibits a very high intrinsic GTPase hydrolysis rate. Involved in the addition of a carboxymethylaminomethyl (cmnm) group at the wobble position (U34) of certain tRNAs, forming tRNA-cmnm(5)s(2)U34.</text>
</comment>
<gene>
    <name evidence="13" type="primary">mnmE_2</name>
    <name evidence="10" type="synonym">mnmE</name>
    <name evidence="10" type="synonym">trmE</name>
    <name evidence="13" type="ORF">CLLU_34420</name>
</gene>
<dbReference type="Proteomes" id="UP000237798">
    <property type="component" value="Unassembled WGS sequence"/>
</dbReference>
<dbReference type="InterPro" id="IPR004520">
    <property type="entry name" value="GTPase_MnmE"/>
</dbReference>
<dbReference type="NCBIfam" id="NF003661">
    <property type="entry name" value="PRK05291.1-3"/>
    <property type="match status" value="1"/>
</dbReference>
<feature type="binding site" evidence="10">
    <location>
        <position position="99"/>
    </location>
    <ligand>
        <name>(6S)-5-formyl-5,6,7,8-tetrahydrofolate</name>
        <dbReference type="ChEBI" id="CHEBI:57457"/>
    </ligand>
</feature>
<evidence type="ECO:0000256" key="6">
    <source>
        <dbReference type="ARBA" id="ARBA00022801"/>
    </source>
</evidence>
<dbReference type="GO" id="GO:0046872">
    <property type="term" value="F:metal ion binding"/>
    <property type="evidence" value="ECO:0007669"/>
    <property type="project" value="UniProtKB-KW"/>
</dbReference>
<dbReference type="HAMAP" id="MF_00379">
    <property type="entry name" value="GTPase_MnmE"/>
    <property type="match status" value="1"/>
</dbReference>
<dbReference type="InterPro" id="IPR027417">
    <property type="entry name" value="P-loop_NTPase"/>
</dbReference>
<feature type="binding site" evidence="10">
    <location>
        <position position="263"/>
    </location>
    <ligand>
        <name>K(+)</name>
        <dbReference type="ChEBI" id="CHEBI:29103"/>
    </ligand>
</feature>
<dbReference type="FunFam" id="3.40.50.300:FF:000494">
    <property type="entry name" value="tRNA modification GTPase MnmE"/>
    <property type="match status" value="1"/>
</dbReference>
<dbReference type="Pfam" id="PF12631">
    <property type="entry name" value="MnmE_helical"/>
    <property type="match status" value="1"/>
</dbReference>
<dbReference type="Pfam" id="PF10396">
    <property type="entry name" value="TrmE_N"/>
    <property type="match status" value="1"/>
</dbReference>
<dbReference type="InterPro" id="IPR027266">
    <property type="entry name" value="TrmE/GcvT-like"/>
</dbReference>
<sequence>MYFVKIRGSEKMENFDTIAAIATALGESGISIVRVSGENSLKIVNTMFKGKNNRELLDMKAYTMRYGFIVERETGELLDEVLVSFMKAPRSYTAENTVEINCHGGILAAKKVLEEVIKSGARMAEPGEFTKRAFLNGRIDLSQAEAVIDIINSKTEISMKAAVEQSKGRVSQEINSLREELLETIASIEATVDYPEADLEEITSSEVSKKLNRILEKINFMLSTAEEGKIIREGLNIVIVGKPNVGKSSLLNALIMENRAIVTDVPGTTRDVIEEYMNIDGIPVKIIDTAGIRKTDDLVEKIGVERSKERIDNSDLIIFMLDSSKKLDEEDREIINYINKKKYIILLNKTDLGDKIDLDDACMVNSKFIIKTSIKHGLGLDKVKTCIKDLFFKGEIKSKDIFITNMRHKEGLILAKKSCIEALKALKNTSAIDLASIDMRNAWAELGKITGDTLEENIIDKIFSQFCLGK</sequence>
<dbReference type="GO" id="GO:0030488">
    <property type="term" value="P:tRNA methylation"/>
    <property type="evidence" value="ECO:0007669"/>
    <property type="project" value="TreeGrafter"/>
</dbReference>
<dbReference type="InterPro" id="IPR005225">
    <property type="entry name" value="Small_GTP-bd"/>
</dbReference>
<feature type="binding site" evidence="10">
    <location>
        <position position="244"/>
    </location>
    <ligand>
        <name>K(+)</name>
        <dbReference type="ChEBI" id="CHEBI:29103"/>
    </ligand>
</feature>
<feature type="binding site" evidence="10">
    <location>
        <position position="138"/>
    </location>
    <ligand>
        <name>(6S)-5-formyl-5,6,7,8-tetrahydrofolate</name>
        <dbReference type="ChEBI" id="CHEBI:57457"/>
    </ligand>
</feature>
<evidence type="ECO:0000256" key="8">
    <source>
        <dbReference type="ARBA" id="ARBA00022958"/>
    </source>
</evidence>
<feature type="binding site" evidence="10">
    <location>
        <begin position="263"/>
        <end position="269"/>
    </location>
    <ligand>
        <name>GTP</name>
        <dbReference type="ChEBI" id="CHEBI:37565"/>
    </ligand>
</feature>
<evidence type="ECO:0000259" key="12">
    <source>
        <dbReference type="PROSITE" id="PS51709"/>
    </source>
</evidence>
<keyword evidence="2 10" id="KW-0963">Cytoplasm</keyword>
<dbReference type="Gene3D" id="3.30.1360.120">
    <property type="entry name" value="Probable tRNA modification gtpase trme, domain 1"/>
    <property type="match status" value="1"/>
</dbReference>
<evidence type="ECO:0000313" key="14">
    <source>
        <dbReference type="Proteomes" id="UP000237798"/>
    </source>
</evidence>
<reference evidence="13 14" key="1">
    <citation type="submission" date="2018-03" db="EMBL/GenBank/DDBJ databases">
        <title>Genome sequence of Clostridium luticellarii DSM 29923.</title>
        <authorList>
            <person name="Poehlein A."/>
            <person name="Daniel R."/>
        </authorList>
    </citation>
    <scope>NUCLEOTIDE SEQUENCE [LARGE SCALE GENOMIC DNA]</scope>
    <source>
        <strain evidence="13 14">DSM 29923</strain>
    </source>
</reference>
<evidence type="ECO:0000256" key="3">
    <source>
        <dbReference type="ARBA" id="ARBA00022694"/>
    </source>
</evidence>
<dbReference type="EC" id="3.6.-.-" evidence="10"/>
<evidence type="ECO:0000256" key="11">
    <source>
        <dbReference type="RuleBase" id="RU003313"/>
    </source>
</evidence>
<protein>
    <recommendedName>
        <fullName evidence="10">tRNA modification GTPase MnmE</fullName>
        <ecNumber evidence="10">3.6.-.-</ecNumber>
    </recommendedName>
</protein>
<keyword evidence="14" id="KW-1185">Reference proteome</keyword>
<evidence type="ECO:0000256" key="4">
    <source>
        <dbReference type="ARBA" id="ARBA00022723"/>
    </source>
</evidence>
<name>A0A2T0B749_9CLOT</name>
<organism evidence="13 14">
    <name type="scientific">Clostridium luticellarii</name>
    <dbReference type="NCBI Taxonomy" id="1691940"/>
    <lineage>
        <taxon>Bacteria</taxon>
        <taxon>Bacillati</taxon>
        <taxon>Bacillota</taxon>
        <taxon>Clostridia</taxon>
        <taxon>Eubacteriales</taxon>
        <taxon>Clostridiaceae</taxon>
        <taxon>Clostridium</taxon>
    </lineage>
</organism>